<dbReference type="Pfam" id="PF13561">
    <property type="entry name" value="adh_short_C2"/>
    <property type="match status" value="1"/>
</dbReference>
<keyword evidence="2" id="KW-0560">Oxidoreductase</keyword>
<gene>
    <name evidence="3" type="ORF">F4X14_17575</name>
</gene>
<sequence>MTLANKIAIVTGGAIGIGGAIARRLAADGAKVLVTDIVPEAAAENVARIEEGGGTASAYQVDISQPEQIRPMIERAVELWGGLHIVVNNAWGTLEPDGTAITLTETAFDRALDASQKAVFLSAKYGVPHIQASGGGSIVNISSVHGQLVAPSSLAYEMTKAAIIAMSRQMALDFGPVGVRVNCICPGHIVTERQAERWERNPSMLRFFDQHYPLRHTGVPDDIANGVRFLCSDEARFITGHTLVIDGGMTIQLQENLVIDTARYFRDNPEIDLDSQ</sequence>
<dbReference type="CDD" id="cd05233">
    <property type="entry name" value="SDR_c"/>
    <property type="match status" value="1"/>
</dbReference>
<reference evidence="3" key="1">
    <citation type="submission" date="2019-09" db="EMBL/GenBank/DDBJ databases">
        <title>Characterisation of the sponge microbiome using genome-centric metagenomics.</title>
        <authorList>
            <person name="Engelberts J.P."/>
            <person name="Robbins S.J."/>
            <person name="De Goeij J.M."/>
            <person name="Aranda M."/>
            <person name="Bell S.C."/>
            <person name="Webster N.S."/>
        </authorList>
    </citation>
    <scope>NUCLEOTIDE SEQUENCE</scope>
    <source>
        <strain evidence="3">SB0661_bin_32</strain>
    </source>
</reference>
<dbReference type="FunFam" id="3.40.50.720:FF:000084">
    <property type="entry name" value="Short-chain dehydrogenase reductase"/>
    <property type="match status" value="1"/>
</dbReference>
<comment type="similarity">
    <text evidence="1">Belongs to the short-chain dehydrogenases/reductases (SDR) family.</text>
</comment>
<dbReference type="PANTHER" id="PTHR42879">
    <property type="entry name" value="3-OXOACYL-(ACYL-CARRIER-PROTEIN) REDUCTASE"/>
    <property type="match status" value="1"/>
</dbReference>
<protein>
    <submittedName>
        <fullName evidence="3">SDR family oxidoreductase</fullName>
    </submittedName>
</protein>
<comment type="caution">
    <text evidence="3">The sequence shown here is derived from an EMBL/GenBank/DDBJ whole genome shotgun (WGS) entry which is preliminary data.</text>
</comment>
<dbReference type="PRINTS" id="PR00081">
    <property type="entry name" value="GDHRDH"/>
</dbReference>
<dbReference type="InterPro" id="IPR002347">
    <property type="entry name" value="SDR_fam"/>
</dbReference>
<dbReference type="PANTHER" id="PTHR42879:SF2">
    <property type="entry name" value="3-OXOACYL-[ACYL-CARRIER-PROTEIN] REDUCTASE FABG"/>
    <property type="match status" value="1"/>
</dbReference>
<organism evidence="3">
    <name type="scientific">Caldilineaceae bacterium SB0661_bin_32</name>
    <dbReference type="NCBI Taxonomy" id="2605255"/>
    <lineage>
        <taxon>Bacteria</taxon>
        <taxon>Bacillati</taxon>
        <taxon>Chloroflexota</taxon>
        <taxon>Caldilineae</taxon>
        <taxon>Caldilineales</taxon>
        <taxon>Caldilineaceae</taxon>
    </lineage>
</organism>
<evidence type="ECO:0000256" key="1">
    <source>
        <dbReference type="ARBA" id="ARBA00006484"/>
    </source>
</evidence>
<evidence type="ECO:0000256" key="2">
    <source>
        <dbReference type="ARBA" id="ARBA00023002"/>
    </source>
</evidence>
<dbReference type="InterPro" id="IPR036291">
    <property type="entry name" value="NAD(P)-bd_dom_sf"/>
</dbReference>
<dbReference type="EMBL" id="VXMH01000096">
    <property type="protein sequence ID" value="MYC96779.1"/>
    <property type="molecule type" value="Genomic_DNA"/>
</dbReference>
<dbReference type="Gene3D" id="3.40.50.720">
    <property type="entry name" value="NAD(P)-binding Rossmann-like Domain"/>
    <property type="match status" value="1"/>
</dbReference>
<dbReference type="NCBIfam" id="NF005559">
    <property type="entry name" value="PRK07231.1"/>
    <property type="match status" value="1"/>
</dbReference>
<dbReference type="PRINTS" id="PR00080">
    <property type="entry name" value="SDRFAMILY"/>
</dbReference>
<dbReference type="AlphaFoldDB" id="A0A6B1DB27"/>
<dbReference type="InterPro" id="IPR050259">
    <property type="entry name" value="SDR"/>
</dbReference>
<evidence type="ECO:0000313" key="3">
    <source>
        <dbReference type="EMBL" id="MYC96779.1"/>
    </source>
</evidence>
<accession>A0A6B1DB27</accession>
<proteinExistence type="inferred from homology"/>
<name>A0A6B1DB27_9CHLR</name>
<dbReference type="SUPFAM" id="SSF51735">
    <property type="entry name" value="NAD(P)-binding Rossmann-fold domains"/>
    <property type="match status" value="1"/>
</dbReference>
<dbReference type="GO" id="GO:0016491">
    <property type="term" value="F:oxidoreductase activity"/>
    <property type="evidence" value="ECO:0007669"/>
    <property type="project" value="UniProtKB-KW"/>
</dbReference>